<sequence>MVTLLTRLDAKDEAAATTLAAVLSELSGTVPSEPGSLAYEAFGTEEDPTTLYIKESWSSREDADRHARRVETDGYVERSVDLLATPLATVTLLEI</sequence>
<accession>A0A6J4PHW8</accession>
<dbReference type="InterPro" id="IPR011008">
    <property type="entry name" value="Dimeric_a/b-barrel"/>
</dbReference>
<name>A0A6J4PHW8_9ACTN</name>
<dbReference type="Pfam" id="PF03992">
    <property type="entry name" value="ABM"/>
    <property type="match status" value="1"/>
</dbReference>
<feature type="domain" description="ABM" evidence="1">
    <location>
        <begin position="2"/>
        <end position="91"/>
    </location>
</feature>
<dbReference type="SUPFAM" id="SSF54909">
    <property type="entry name" value="Dimeric alpha+beta barrel"/>
    <property type="match status" value="1"/>
</dbReference>
<dbReference type="PROSITE" id="PS51725">
    <property type="entry name" value="ABM"/>
    <property type="match status" value="1"/>
</dbReference>
<evidence type="ECO:0000259" key="1">
    <source>
        <dbReference type="PROSITE" id="PS51725"/>
    </source>
</evidence>
<organism evidence="2">
    <name type="scientific">uncultured Rubrobacteraceae bacterium</name>
    <dbReference type="NCBI Taxonomy" id="349277"/>
    <lineage>
        <taxon>Bacteria</taxon>
        <taxon>Bacillati</taxon>
        <taxon>Actinomycetota</taxon>
        <taxon>Rubrobacteria</taxon>
        <taxon>Rubrobacterales</taxon>
        <taxon>Rubrobacteraceae</taxon>
        <taxon>environmental samples</taxon>
    </lineage>
</organism>
<proteinExistence type="predicted"/>
<dbReference type="InterPro" id="IPR007138">
    <property type="entry name" value="ABM_dom"/>
</dbReference>
<dbReference type="Gene3D" id="3.30.70.100">
    <property type="match status" value="1"/>
</dbReference>
<gene>
    <name evidence="2" type="ORF">AVDCRST_MAG55-1528</name>
</gene>
<dbReference type="AlphaFoldDB" id="A0A6J4PHW8"/>
<protein>
    <recommendedName>
        <fullName evidence="1">ABM domain-containing protein</fullName>
    </recommendedName>
</protein>
<reference evidence="2" key="1">
    <citation type="submission" date="2020-02" db="EMBL/GenBank/DDBJ databases">
        <authorList>
            <person name="Meier V. D."/>
        </authorList>
    </citation>
    <scope>NUCLEOTIDE SEQUENCE</scope>
    <source>
        <strain evidence="2">AVDCRST_MAG55</strain>
    </source>
</reference>
<dbReference type="EMBL" id="CADCUZ010000066">
    <property type="protein sequence ID" value="CAA9414112.1"/>
    <property type="molecule type" value="Genomic_DNA"/>
</dbReference>
<evidence type="ECO:0000313" key="2">
    <source>
        <dbReference type="EMBL" id="CAA9414112.1"/>
    </source>
</evidence>